<feature type="compositionally biased region" description="Basic residues" evidence="1">
    <location>
        <begin position="1"/>
        <end position="20"/>
    </location>
</feature>
<evidence type="ECO:0000313" key="2">
    <source>
        <dbReference type="EMBL" id="CAA9399494.1"/>
    </source>
</evidence>
<dbReference type="EMBL" id="CADCUS010000197">
    <property type="protein sequence ID" value="CAA9399494.1"/>
    <property type="molecule type" value="Genomic_DNA"/>
</dbReference>
<protein>
    <submittedName>
        <fullName evidence="2">Uncharacterized protein</fullName>
    </submittedName>
</protein>
<feature type="region of interest" description="Disordered" evidence="1">
    <location>
        <begin position="1"/>
        <end position="35"/>
    </location>
</feature>
<reference evidence="2" key="1">
    <citation type="submission" date="2020-02" db="EMBL/GenBank/DDBJ databases">
        <authorList>
            <person name="Meier V. D."/>
        </authorList>
    </citation>
    <scope>NUCLEOTIDE SEQUENCE</scope>
    <source>
        <strain evidence="2">AVDCRST_MAG66</strain>
    </source>
</reference>
<evidence type="ECO:0000256" key="1">
    <source>
        <dbReference type="SAM" id="MobiDB-lite"/>
    </source>
</evidence>
<feature type="non-terminal residue" evidence="2">
    <location>
        <position position="35"/>
    </location>
</feature>
<proteinExistence type="predicted"/>
<gene>
    <name evidence="2" type="ORF">AVDCRST_MAG66-1368</name>
</gene>
<feature type="compositionally biased region" description="Low complexity" evidence="1">
    <location>
        <begin position="21"/>
        <end position="35"/>
    </location>
</feature>
<name>A0A6J4NXC0_9PSEU</name>
<feature type="non-terminal residue" evidence="2">
    <location>
        <position position="1"/>
    </location>
</feature>
<organism evidence="2">
    <name type="scientific">uncultured Pseudonocardia sp</name>
    <dbReference type="NCBI Taxonomy" id="211455"/>
    <lineage>
        <taxon>Bacteria</taxon>
        <taxon>Bacillati</taxon>
        <taxon>Actinomycetota</taxon>
        <taxon>Actinomycetes</taxon>
        <taxon>Pseudonocardiales</taxon>
        <taxon>Pseudonocardiaceae</taxon>
        <taxon>Pseudonocardia</taxon>
        <taxon>environmental samples</taxon>
    </lineage>
</organism>
<sequence>EPPPRCRPRRPRGRRARPRVARAGAPAPGLLRGVP</sequence>
<accession>A0A6J4NXC0</accession>
<dbReference type="AlphaFoldDB" id="A0A6J4NXC0"/>